<feature type="compositionally biased region" description="Low complexity" evidence="1">
    <location>
        <begin position="44"/>
        <end position="61"/>
    </location>
</feature>
<feature type="compositionally biased region" description="Gly residues" evidence="1">
    <location>
        <begin position="1"/>
        <end position="20"/>
    </location>
</feature>
<dbReference type="AlphaFoldDB" id="A0A834GLR7"/>
<evidence type="ECO:0000313" key="4">
    <source>
        <dbReference type="Proteomes" id="UP000626092"/>
    </source>
</evidence>
<protein>
    <recommendedName>
        <fullName evidence="2">PAZ domain-containing protein</fullName>
    </recommendedName>
</protein>
<evidence type="ECO:0000313" key="3">
    <source>
        <dbReference type="EMBL" id="KAF7137303.1"/>
    </source>
</evidence>
<dbReference type="PROSITE" id="PS50821">
    <property type="entry name" value="PAZ"/>
    <property type="match status" value="1"/>
</dbReference>
<feature type="region of interest" description="Disordered" evidence="1">
    <location>
        <begin position="1"/>
        <end position="62"/>
    </location>
</feature>
<dbReference type="Gene3D" id="2.170.260.10">
    <property type="entry name" value="paz domain"/>
    <property type="match status" value="1"/>
</dbReference>
<dbReference type="SUPFAM" id="SSF101690">
    <property type="entry name" value="PAZ domain"/>
    <property type="match status" value="2"/>
</dbReference>
<dbReference type="Pfam" id="PF02170">
    <property type="entry name" value="PAZ"/>
    <property type="match status" value="1"/>
</dbReference>
<dbReference type="GO" id="GO:0003723">
    <property type="term" value="F:RNA binding"/>
    <property type="evidence" value="ECO:0007669"/>
    <property type="project" value="InterPro"/>
</dbReference>
<dbReference type="InterPro" id="IPR032474">
    <property type="entry name" value="Argonaute_N"/>
</dbReference>
<dbReference type="CDD" id="cd02846">
    <property type="entry name" value="PAZ_argonaute_like"/>
    <property type="match status" value="1"/>
</dbReference>
<comment type="caution">
    <text evidence="3">The sequence shown here is derived from an EMBL/GenBank/DDBJ whole genome shotgun (WGS) entry which is preliminary data.</text>
</comment>
<feature type="domain" description="PAZ" evidence="2">
    <location>
        <begin position="340"/>
        <end position="441"/>
    </location>
</feature>
<dbReference type="InterPro" id="IPR003100">
    <property type="entry name" value="PAZ_dom"/>
</dbReference>
<reference evidence="3" key="1">
    <citation type="submission" date="2019-11" db="EMBL/GenBank/DDBJ databases">
        <authorList>
            <person name="Liu Y."/>
            <person name="Hou J."/>
            <person name="Li T.-Q."/>
            <person name="Guan C.-H."/>
            <person name="Wu X."/>
            <person name="Wu H.-Z."/>
            <person name="Ling F."/>
            <person name="Zhang R."/>
            <person name="Shi X.-G."/>
            <person name="Ren J.-P."/>
            <person name="Chen E.-F."/>
            <person name="Sun J.-M."/>
        </authorList>
    </citation>
    <scope>NUCLEOTIDE SEQUENCE</scope>
    <source>
        <strain evidence="3">Adult_tree_wgs_1</strain>
        <tissue evidence="3">Leaves</tissue>
    </source>
</reference>
<dbReference type="EMBL" id="WJXA01000007">
    <property type="protein sequence ID" value="KAF7137303.1"/>
    <property type="molecule type" value="Genomic_DNA"/>
</dbReference>
<evidence type="ECO:0000256" key="1">
    <source>
        <dbReference type="SAM" id="MobiDB-lite"/>
    </source>
</evidence>
<name>A0A834GLR7_RHOSS</name>
<accession>A0A834GLR7</accession>
<organism evidence="3 4">
    <name type="scientific">Rhododendron simsii</name>
    <name type="common">Sims's rhododendron</name>
    <dbReference type="NCBI Taxonomy" id="118357"/>
    <lineage>
        <taxon>Eukaryota</taxon>
        <taxon>Viridiplantae</taxon>
        <taxon>Streptophyta</taxon>
        <taxon>Embryophyta</taxon>
        <taxon>Tracheophyta</taxon>
        <taxon>Spermatophyta</taxon>
        <taxon>Magnoliopsida</taxon>
        <taxon>eudicotyledons</taxon>
        <taxon>Gunneridae</taxon>
        <taxon>Pentapetalae</taxon>
        <taxon>asterids</taxon>
        <taxon>Ericales</taxon>
        <taxon>Ericaceae</taxon>
        <taxon>Ericoideae</taxon>
        <taxon>Rhodoreae</taxon>
        <taxon>Rhododendron</taxon>
    </lineage>
</organism>
<gene>
    <name evidence="3" type="ORF">RHSIM_Rhsim07G0255900</name>
</gene>
<keyword evidence="4" id="KW-1185">Reference proteome</keyword>
<dbReference type="Proteomes" id="UP000626092">
    <property type="component" value="Unassembled WGS sequence"/>
</dbReference>
<evidence type="ECO:0000259" key="2">
    <source>
        <dbReference type="PROSITE" id="PS50821"/>
    </source>
</evidence>
<proteinExistence type="predicted"/>
<dbReference type="InterPro" id="IPR036085">
    <property type="entry name" value="PAZ_dom_sf"/>
</dbReference>
<dbReference type="PANTHER" id="PTHR22891">
    <property type="entry name" value="EUKARYOTIC TRANSLATION INITIATION FACTOR 2C"/>
    <property type="match status" value="1"/>
</dbReference>
<dbReference type="OrthoDB" id="1938994at2759"/>
<dbReference type="Pfam" id="PF16486">
    <property type="entry name" value="ArgoN"/>
    <property type="match status" value="1"/>
</dbReference>
<sequence>MLGRGGESGRGGGGLGRHGGGPPPVVLPLASSHCPSRDFDRKLALPSTPSSSSQLPAPSKTPQLHVVMAPSSSKSDRPPARPGWGRAGRKCVIGANHFLGDVIVKDVHHYDVTITPEIASKKVCRDTISELVSSYCESHLGKCSPAYYDGRKSLYSAGSLPFSSNDFVVKLVDKLDSKDRKERKYDVAIKFAGKADLHHYLQQFLGGMQLDAPQETLQVLDVILRSEPSTNYVVVGRSFFSPSLGETGILDFLASFTNESGSHVADMSARAFCEPVLISKFVEGCNIDQDRIKVENALKNVRVELVFRDGRQCKISGVSAQPLSPLLNSLGSEVLLIVLHGTRFLEANVELYTWLSVMVVDSYGFRDICQVRCWGLPIGFGGRKVDLMEFSRDDLGKRTSVVQYYHKRYQINLSFPSLPALQVGWDTMPVCLPMELCKIVHGQSYSKKLNEKQVTALLRMTCQRPHDREQSINKLLAAVDLSFMPDDLVQYVREKEHLLVQECVMDDRFLKDGHLFSSFGFTSKQNAWVGPDDWKYKKAKGLEDVSSPTIVEPRNKMSDVFAPPTNRAPCNATVPEDCNYQPEDHYDVRRLAVPWHIRLVSLDILSLNYVFLLVAVP</sequence>